<dbReference type="GO" id="GO:0042910">
    <property type="term" value="F:xenobiotic transmembrane transporter activity"/>
    <property type="evidence" value="ECO:0007669"/>
    <property type="project" value="InterPro"/>
</dbReference>
<dbReference type="OrthoDB" id="213143at2157"/>
<evidence type="ECO:0000256" key="7">
    <source>
        <dbReference type="ARBA" id="ARBA00023065"/>
    </source>
</evidence>
<evidence type="ECO:0000313" key="11">
    <source>
        <dbReference type="EMBL" id="RDI69767.1"/>
    </source>
</evidence>
<evidence type="ECO:0000256" key="8">
    <source>
        <dbReference type="ARBA" id="ARBA00023136"/>
    </source>
</evidence>
<dbReference type="PANTHER" id="PTHR43298:SF2">
    <property type="entry name" value="FMN_FAD EXPORTER YEEO-RELATED"/>
    <property type="match status" value="1"/>
</dbReference>
<comment type="subcellular location">
    <subcellularLocation>
        <location evidence="1">Cell membrane</location>
        <topology evidence="1">Multi-pass membrane protein</topology>
    </subcellularLocation>
</comment>
<evidence type="ECO:0000313" key="12">
    <source>
        <dbReference type="Proteomes" id="UP000255421"/>
    </source>
</evidence>
<feature type="transmembrane region" description="Helical" evidence="10">
    <location>
        <begin position="46"/>
        <end position="71"/>
    </location>
</feature>
<sequence>MPVRTPNPLHLLLVGIGAVLGRLGLVSPERARRTTDLAWPRIVTGLARMSVGVVDVAMVGIAVGPTAIAGMGFAGPYWGMSFAIGSGMAAGTIALVSQRYGASAHDELAQVVRSSAFLVTAIALPFTALFWAFPNELLSVLSDDLAAVEYGAAYLRLLALGVPFAILNQIGSRAFIGVDDAWTPMVVRSGGAVTNIALNAVFVFGLDMGVVGAAVGTVVASVLVTTAFALGLSFGRFPGVGKFPVRVAPFGRYVDRDMFGDLLSIGMPVVGRTSVWTVARFPILASVGMLGPHVVAAYVISRRIWGLMNTPGWGFGLAASSLVGQSLGANDEDDAETYGREITYFTVATYVLAAVVVAAFAEPIVHLFVDDPRSPAVPVAVGFVYAACVAVVPQGVTASIAGALDATGDTNWPFYGRAIGMFGFAVPLTYLGATTSLGLFGLYLSFLGETVPSTLINYYRFRSGKWKRISRDYRPQTAADDD</sequence>
<dbReference type="AlphaFoldDB" id="A0A370IGC1"/>
<dbReference type="InterPro" id="IPR002528">
    <property type="entry name" value="MATE_fam"/>
</dbReference>
<dbReference type="EMBL" id="QQST01000003">
    <property type="protein sequence ID" value="RDI69767.1"/>
    <property type="molecule type" value="Genomic_DNA"/>
</dbReference>
<comment type="caution">
    <text evidence="11">The sequence shown here is derived from an EMBL/GenBank/DDBJ whole genome shotgun (WGS) entry which is preliminary data.</text>
</comment>
<feature type="transmembrane region" description="Helical" evidence="10">
    <location>
        <begin position="210"/>
        <end position="232"/>
    </location>
</feature>
<dbReference type="PIRSF" id="PIRSF006603">
    <property type="entry name" value="DinF"/>
    <property type="match status" value="1"/>
</dbReference>
<dbReference type="GO" id="GO:0006811">
    <property type="term" value="P:monoatomic ion transport"/>
    <property type="evidence" value="ECO:0007669"/>
    <property type="project" value="UniProtKB-KW"/>
</dbReference>
<keyword evidence="3" id="KW-0050">Antiport</keyword>
<keyword evidence="12" id="KW-1185">Reference proteome</keyword>
<keyword evidence="5 10" id="KW-0812">Transmembrane</keyword>
<evidence type="ECO:0000256" key="10">
    <source>
        <dbReference type="SAM" id="Phobius"/>
    </source>
</evidence>
<feature type="transmembrane region" description="Helical" evidence="10">
    <location>
        <begin position="281"/>
        <end position="300"/>
    </location>
</feature>
<dbReference type="RefSeq" id="WP_092539087.1">
    <property type="nucleotide sequence ID" value="NZ_FNKQ01000005.1"/>
</dbReference>
<keyword evidence="8 10" id="KW-0472">Membrane</keyword>
<feature type="transmembrane region" description="Helical" evidence="10">
    <location>
        <begin position="77"/>
        <end position="96"/>
    </location>
</feature>
<feature type="transmembrane region" description="Helical" evidence="10">
    <location>
        <begin position="381"/>
        <end position="402"/>
    </location>
</feature>
<gene>
    <name evidence="11" type="ORF">DWB78_16580</name>
</gene>
<protein>
    <recommendedName>
        <fullName evidence="9">Multidrug-efflux transporter</fullName>
    </recommendedName>
</protein>
<evidence type="ECO:0000256" key="4">
    <source>
        <dbReference type="ARBA" id="ARBA00022475"/>
    </source>
</evidence>
<feature type="transmembrane region" description="Helical" evidence="10">
    <location>
        <begin position="6"/>
        <end position="25"/>
    </location>
</feature>
<dbReference type="InterPro" id="IPR050222">
    <property type="entry name" value="MATE_MdtK"/>
</dbReference>
<evidence type="ECO:0000256" key="3">
    <source>
        <dbReference type="ARBA" id="ARBA00022449"/>
    </source>
</evidence>
<evidence type="ECO:0000256" key="2">
    <source>
        <dbReference type="ARBA" id="ARBA00022448"/>
    </source>
</evidence>
<organism evidence="11 12">
    <name type="scientific">Halopelagius longus</name>
    <dbReference type="NCBI Taxonomy" id="1236180"/>
    <lineage>
        <taxon>Archaea</taxon>
        <taxon>Methanobacteriati</taxon>
        <taxon>Methanobacteriota</taxon>
        <taxon>Stenosarchaea group</taxon>
        <taxon>Halobacteria</taxon>
        <taxon>Halobacteriales</taxon>
        <taxon>Haloferacaceae</taxon>
    </lineage>
</organism>
<feature type="transmembrane region" description="Helical" evidence="10">
    <location>
        <begin position="414"/>
        <end position="433"/>
    </location>
</feature>
<dbReference type="Proteomes" id="UP000255421">
    <property type="component" value="Unassembled WGS sequence"/>
</dbReference>
<dbReference type="GO" id="GO:0005886">
    <property type="term" value="C:plasma membrane"/>
    <property type="evidence" value="ECO:0007669"/>
    <property type="project" value="UniProtKB-SubCell"/>
</dbReference>
<dbReference type="InterPro" id="IPR048279">
    <property type="entry name" value="MdtK-like"/>
</dbReference>
<feature type="transmembrane region" description="Helical" evidence="10">
    <location>
        <begin position="182"/>
        <end position="204"/>
    </location>
</feature>
<keyword evidence="7" id="KW-0406">Ion transport</keyword>
<keyword evidence="2" id="KW-0813">Transport</keyword>
<feature type="transmembrane region" description="Helical" evidence="10">
    <location>
        <begin position="116"/>
        <end position="133"/>
    </location>
</feature>
<feature type="transmembrane region" description="Helical" evidence="10">
    <location>
        <begin position="439"/>
        <end position="459"/>
    </location>
</feature>
<dbReference type="PANTHER" id="PTHR43298">
    <property type="entry name" value="MULTIDRUG RESISTANCE PROTEIN NORM-RELATED"/>
    <property type="match status" value="1"/>
</dbReference>
<accession>A0A370IGC1</accession>
<keyword evidence="6 10" id="KW-1133">Transmembrane helix</keyword>
<keyword evidence="4" id="KW-1003">Cell membrane</keyword>
<evidence type="ECO:0000256" key="5">
    <source>
        <dbReference type="ARBA" id="ARBA00022692"/>
    </source>
</evidence>
<evidence type="ECO:0000256" key="9">
    <source>
        <dbReference type="ARBA" id="ARBA00031636"/>
    </source>
</evidence>
<evidence type="ECO:0000256" key="6">
    <source>
        <dbReference type="ARBA" id="ARBA00022989"/>
    </source>
</evidence>
<proteinExistence type="predicted"/>
<dbReference type="NCBIfam" id="TIGR00797">
    <property type="entry name" value="matE"/>
    <property type="match status" value="1"/>
</dbReference>
<dbReference type="CDD" id="cd13137">
    <property type="entry name" value="MATE_NorM_like"/>
    <property type="match status" value="1"/>
</dbReference>
<reference evidence="11 12" key="1">
    <citation type="submission" date="2018-07" db="EMBL/GenBank/DDBJ databases">
        <title>Genome sequence of extremly halophilic archaeon Halopelagius longus strain BC12-B1.</title>
        <authorList>
            <person name="Zhang X."/>
        </authorList>
    </citation>
    <scope>NUCLEOTIDE SEQUENCE [LARGE SCALE GENOMIC DNA]</scope>
    <source>
        <strain evidence="11 12">BC12-B1</strain>
    </source>
</reference>
<feature type="transmembrane region" description="Helical" evidence="10">
    <location>
        <begin position="342"/>
        <end position="361"/>
    </location>
</feature>
<dbReference type="GO" id="GO:0015297">
    <property type="term" value="F:antiporter activity"/>
    <property type="evidence" value="ECO:0007669"/>
    <property type="project" value="UniProtKB-KW"/>
</dbReference>
<dbReference type="Pfam" id="PF01554">
    <property type="entry name" value="MatE"/>
    <property type="match status" value="2"/>
</dbReference>
<evidence type="ECO:0000256" key="1">
    <source>
        <dbReference type="ARBA" id="ARBA00004651"/>
    </source>
</evidence>
<name>A0A370IGC1_9EURY</name>